<evidence type="ECO:0000256" key="1">
    <source>
        <dbReference type="SAM" id="MobiDB-lite"/>
    </source>
</evidence>
<feature type="compositionally biased region" description="Basic and acidic residues" evidence="1">
    <location>
        <begin position="142"/>
        <end position="158"/>
    </location>
</feature>
<dbReference type="AlphaFoldDB" id="A0A1R1S445"/>
<dbReference type="EMBL" id="ASQP01000565">
    <property type="protein sequence ID" value="OMI33047.1"/>
    <property type="molecule type" value="Genomic_DNA"/>
</dbReference>
<feature type="region of interest" description="Disordered" evidence="1">
    <location>
        <begin position="36"/>
        <end position="55"/>
    </location>
</feature>
<accession>A0A1R1S445</accession>
<organism evidence="2 3">
    <name type="scientific">Streptomyces sparsogenes DSM 40356</name>
    <dbReference type="NCBI Taxonomy" id="1331668"/>
    <lineage>
        <taxon>Bacteria</taxon>
        <taxon>Bacillati</taxon>
        <taxon>Actinomycetota</taxon>
        <taxon>Actinomycetes</taxon>
        <taxon>Kitasatosporales</taxon>
        <taxon>Streptomycetaceae</taxon>
        <taxon>Streptomyces</taxon>
    </lineage>
</organism>
<evidence type="ECO:0000313" key="2">
    <source>
        <dbReference type="EMBL" id="OMI33047.1"/>
    </source>
</evidence>
<feature type="compositionally biased region" description="Basic residues" evidence="1">
    <location>
        <begin position="37"/>
        <end position="46"/>
    </location>
</feature>
<feature type="region of interest" description="Disordered" evidence="1">
    <location>
        <begin position="135"/>
        <end position="175"/>
    </location>
</feature>
<proteinExistence type="predicted"/>
<keyword evidence="3" id="KW-1185">Reference proteome</keyword>
<evidence type="ECO:0000313" key="3">
    <source>
        <dbReference type="Proteomes" id="UP000186168"/>
    </source>
</evidence>
<protein>
    <submittedName>
        <fullName evidence="2">Uncharacterized protein</fullName>
    </submittedName>
</protein>
<reference evidence="2 3" key="1">
    <citation type="submission" date="2013-05" db="EMBL/GenBank/DDBJ databases">
        <title>Genome sequence of Streptomyces sparsogenes DSM 40356.</title>
        <authorList>
            <person name="Coyne S."/>
            <person name="Seebeck F.P."/>
        </authorList>
    </citation>
    <scope>NUCLEOTIDE SEQUENCE [LARGE SCALE GENOMIC DNA]</scope>
    <source>
        <strain evidence="2 3">DSM 40356</strain>
    </source>
</reference>
<comment type="caution">
    <text evidence="2">The sequence shown here is derived from an EMBL/GenBank/DDBJ whole genome shotgun (WGS) entry which is preliminary data.</text>
</comment>
<gene>
    <name evidence="2" type="ORF">SPAR_43251</name>
</gene>
<name>A0A1R1S445_9ACTN</name>
<sequence>MVTFLTACGVSQAEQRPYIGAYQRIIADRAMRPAPPHARRTIRHPHPVPLAQGGTDTRYELTAGPATSTARPLPMAKFNEALLQALAQAVSEEAHRNGTAAPNLVTATSLVDHGVDLTAHTTDGSTLVFELKSYQQHRSYQHRPEPRPELGTRPRPELGTRIPPPPRPAPAARSA</sequence>
<dbReference type="Proteomes" id="UP000186168">
    <property type="component" value="Unassembled WGS sequence"/>
</dbReference>